<evidence type="ECO:0000313" key="3">
    <source>
        <dbReference type="EMBL" id="KAF2805436.1"/>
    </source>
</evidence>
<evidence type="ECO:0000256" key="2">
    <source>
        <dbReference type="SAM" id="SignalP"/>
    </source>
</evidence>
<reference evidence="3 5" key="1">
    <citation type="journal article" date="2020" name="Stud. Mycol.">
        <title>101 Dothideomycetes genomes: a test case for predicting lifestyles and emergence of pathogens.</title>
        <authorList>
            <person name="Haridas S."/>
            <person name="Albert R."/>
            <person name="Binder M."/>
            <person name="Bloem J."/>
            <person name="Labutti K."/>
            <person name="Salamov A."/>
            <person name="Andreopoulos B."/>
            <person name="Baker S."/>
            <person name="Barry K."/>
            <person name="Bills G."/>
            <person name="Bluhm B."/>
            <person name="Cannon C."/>
            <person name="Castanera R."/>
            <person name="Culley D."/>
            <person name="Daum C."/>
            <person name="Ezra D."/>
            <person name="Gonzalez J."/>
            <person name="Henrissat B."/>
            <person name="Kuo A."/>
            <person name="Liang C."/>
            <person name="Lipzen A."/>
            <person name="Lutzoni F."/>
            <person name="Magnuson J."/>
            <person name="Mondo S."/>
            <person name="Nolan M."/>
            <person name="Ohm R."/>
            <person name="Pangilinan J."/>
            <person name="Park H.-J."/>
            <person name="Ramirez L."/>
            <person name="Alfaro M."/>
            <person name="Sun H."/>
            <person name="Tritt A."/>
            <person name="Yoshinaga Y."/>
            <person name="Zwiers L.-H."/>
            <person name="Turgeon B."/>
            <person name="Goodwin S."/>
            <person name="Spatafora J."/>
            <person name="Crous P."/>
            <person name="Grigoriev I."/>
        </authorList>
    </citation>
    <scope>NUCLEOTIDE SEQUENCE</scope>
    <source>
        <strain evidence="3 5">CBS 304.34</strain>
    </source>
</reference>
<proteinExistence type="predicted"/>
<protein>
    <submittedName>
        <fullName evidence="3 5">Uncharacterized protein</fullName>
    </submittedName>
</protein>
<accession>A0A6A6Y9E5</accession>
<keyword evidence="1" id="KW-0175">Coiled coil</keyword>
<dbReference type="GeneID" id="54466793"/>
<name>A0A6A6Y9E5_9PEZI</name>
<gene>
    <name evidence="3 5" type="ORF">BDZ99DRAFT_524409</name>
</gene>
<feature type="coiled-coil region" evidence="1">
    <location>
        <begin position="154"/>
        <end position="181"/>
    </location>
</feature>
<dbReference type="AlphaFoldDB" id="A0A6A6Y9E5"/>
<evidence type="ECO:0000256" key="1">
    <source>
        <dbReference type="SAM" id="Coils"/>
    </source>
</evidence>
<sequence>MKFLHILMVASPMISPALAKLGCYTSGEGVYDYALAYSSIPSVCDYLIESTGSAFFNDTHKTRSVCRDYPHGAYPYKHYKDEQWLYEVILDSESDGHGVELLKSDCVTQLREALNCRWGGWNKWGPWTFRADIEPTHCDTLWTEVLGGKPVEKKKLAEYMKMEAENEKKDEKDEKDDESRLSKLEEIRRIHLLVLRKLAAVMEQDRGDKSRDVKVKDNGLEITWSLYMRIFYILTREIEKEELKGNSSLPRNTV</sequence>
<reference evidence="5" key="2">
    <citation type="submission" date="2020-04" db="EMBL/GenBank/DDBJ databases">
        <authorList>
            <consortium name="NCBI Genome Project"/>
        </authorList>
    </citation>
    <scope>NUCLEOTIDE SEQUENCE</scope>
    <source>
        <strain evidence="5">CBS 304.34</strain>
    </source>
</reference>
<feature type="signal peptide" evidence="2">
    <location>
        <begin position="1"/>
        <end position="19"/>
    </location>
</feature>
<dbReference type="RefSeq" id="XP_033572400.1">
    <property type="nucleotide sequence ID" value="XM_033725900.1"/>
</dbReference>
<organism evidence="3">
    <name type="scientific">Mytilinidion resinicola</name>
    <dbReference type="NCBI Taxonomy" id="574789"/>
    <lineage>
        <taxon>Eukaryota</taxon>
        <taxon>Fungi</taxon>
        <taxon>Dikarya</taxon>
        <taxon>Ascomycota</taxon>
        <taxon>Pezizomycotina</taxon>
        <taxon>Dothideomycetes</taxon>
        <taxon>Pleosporomycetidae</taxon>
        <taxon>Mytilinidiales</taxon>
        <taxon>Mytilinidiaceae</taxon>
        <taxon>Mytilinidion</taxon>
    </lineage>
</organism>
<reference evidence="5" key="3">
    <citation type="submission" date="2025-04" db="UniProtKB">
        <authorList>
            <consortium name="RefSeq"/>
        </authorList>
    </citation>
    <scope>IDENTIFICATION</scope>
    <source>
        <strain evidence="5">CBS 304.34</strain>
    </source>
</reference>
<feature type="chain" id="PRO_5044628942" evidence="2">
    <location>
        <begin position="20"/>
        <end position="254"/>
    </location>
</feature>
<keyword evidence="4" id="KW-1185">Reference proteome</keyword>
<dbReference type="Proteomes" id="UP000504636">
    <property type="component" value="Unplaced"/>
</dbReference>
<evidence type="ECO:0000313" key="4">
    <source>
        <dbReference type="Proteomes" id="UP000504636"/>
    </source>
</evidence>
<evidence type="ECO:0000313" key="5">
    <source>
        <dbReference type="RefSeq" id="XP_033572400.1"/>
    </source>
</evidence>
<keyword evidence="2" id="KW-0732">Signal</keyword>
<dbReference type="EMBL" id="MU003709">
    <property type="protein sequence ID" value="KAF2805436.1"/>
    <property type="molecule type" value="Genomic_DNA"/>
</dbReference>